<comment type="caution">
    <text evidence="1">The sequence shown here is derived from an EMBL/GenBank/DDBJ whole genome shotgun (WGS) entry which is preliminary data.</text>
</comment>
<proteinExistence type="predicted"/>
<gene>
    <name evidence="1" type="ORF">B0A54_09546</name>
</gene>
<reference evidence="1 2" key="1">
    <citation type="submission" date="2017-03" db="EMBL/GenBank/DDBJ databases">
        <title>Genomes of endolithic fungi from Antarctica.</title>
        <authorList>
            <person name="Coleine C."/>
            <person name="Masonjones S."/>
            <person name="Stajich J.E."/>
        </authorList>
    </citation>
    <scope>NUCLEOTIDE SEQUENCE [LARGE SCALE GENOMIC DNA]</scope>
    <source>
        <strain evidence="1 2">CCFEE 5311</strain>
    </source>
</reference>
<protein>
    <submittedName>
        <fullName evidence="1">Uncharacterized protein</fullName>
    </submittedName>
</protein>
<evidence type="ECO:0000313" key="1">
    <source>
        <dbReference type="EMBL" id="TKA38610.1"/>
    </source>
</evidence>
<accession>A0A4U0URQ1</accession>
<dbReference type="AlphaFoldDB" id="A0A4U0URQ1"/>
<dbReference type="EMBL" id="NAJP01000044">
    <property type="protein sequence ID" value="TKA38610.1"/>
    <property type="molecule type" value="Genomic_DNA"/>
</dbReference>
<sequence length="101" mass="10666">MAEPSFPHKSPAGLVTGQYKSCNSFAKIVHSPHGSFADSTVLHNGVVLPAVAPKRTSSYNLLQSLGAIVQDGDGEVNVPGFWRYGFPHADALSVTQEESVG</sequence>
<evidence type="ECO:0000313" key="2">
    <source>
        <dbReference type="Proteomes" id="UP000310066"/>
    </source>
</evidence>
<organism evidence="1 2">
    <name type="scientific">Friedmanniomyces endolithicus</name>
    <dbReference type="NCBI Taxonomy" id="329885"/>
    <lineage>
        <taxon>Eukaryota</taxon>
        <taxon>Fungi</taxon>
        <taxon>Dikarya</taxon>
        <taxon>Ascomycota</taxon>
        <taxon>Pezizomycotina</taxon>
        <taxon>Dothideomycetes</taxon>
        <taxon>Dothideomycetidae</taxon>
        <taxon>Mycosphaerellales</taxon>
        <taxon>Teratosphaeriaceae</taxon>
        <taxon>Friedmanniomyces</taxon>
    </lineage>
</organism>
<name>A0A4U0URQ1_9PEZI</name>
<dbReference type="Proteomes" id="UP000310066">
    <property type="component" value="Unassembled WGS sequence"/>
</dbReference>